<evidence type="ECO:0000256" key="4">
    <source>
        <dbReference type="ARBA" id="ARBA00023136"/>
    </source>
</evidence>
<comment type="function">
    <text evidence="7">Functions as a peptidoglycan terminase that cleaves nascent peptidoglycan strands endolytically to terminate their elongation.</text>
</comment>
<evidence type="ECO:0000256" key="3">
    <source>
        <dbReference type="ARBA" id="ARBA00022989"/>
    </source>
</evidence>
<evidence type="ECO:0000313" key="9">
    <source>
        <dbReference type="EMBL" id="RPA66365.1"/>
    </source>
</evidence>
<keyword evidence="10" id="KW-1185">Reference proteome</keyword>
<reference evidence="9 10" key="1">
    <citation type="submission" date="2018-11" db="EMBL/GenBank/DDBJ databases">
        <title>Draft genome sequence of Gordonia sp. RS15-1S isolated from rice stems.</title>
        <authorList>
            <person name="Muangham S."/>
        </authorList>
    </citation>
    <scope>NUCLEOTIDE SEQUENCE [LARGE SCALE GENOMIC DNA]</scope>
    <source>
        <strain evidence="9 10">RS15-1S</strain>
    </source>
</reference>
<keyword evidence="3 7" id="KW-1133">Transmembrane helix</keyword>
<name>A0A3N4GVI6_9ACTN</name>
<comment type="caution">
    <text evidence="9">The sequence shown here is derived from an EMBL/GenBank/DDBJ whole genome shotgun (WGS) entry which is preliminary data.</text>
</comment>
<dbReference type="Proteomes" id="UP000267536">
    <property type="component" value="Unassembled WGS sequence"/>
</dbReference>
<protein>
    <recommendedName>
        <fullName evidence="7">Endolytic murein transglycosylase</fullName>
        <ecNumber evidence="7">4.2.2.29</ecNumber>
    </recommendedName>
    <alternativeName>
        <fullName evidence="7">Peptidoglycan lytic transglycosylase</fullName>
    </alternativeName>
    <alternativeName>
        <fullName evidence="7">Peptidoglycan polymerization terminase</fullName>
    </alternativeName>
</protein>
<dbReference type="AlphaFoldDB" id="A0A3N4GVI6"/>
<dbReference type="EMBL" id="RKMH01000001">
    <property type="protein sequence ID" value="RPA66365.1"/>
    <property type="molecule type" value="Genomic_DNA"/>
</dbReference>
<keyword evidence="4 7" id="KW-0472">Membrane</keyword>
<dbReference type="Gene3D" id="3.30.1490.480">
    <property type="entry name" value="Endolytic murein transglycosylase"/>
    <property type="match status" value="1"/>
</dbReference>
<feature type="transmembrane region" description="Helical" evidence="7">
    <location>
        <begin position="87"/>
        <end position="108"/>
    </location>
</feature>
<evidence type="ECO:0000256" key="2">
    <source>
        <dbReference type="ARBA" id="ARBA00022692"/>
    </source>
</evidence>
<keyword evidence="5 7" id="KW-0456">Lyase</keyword>
<keyword evidence="6 7" id="KW-0961">Cell wall biogenesis/degradation</keyword>
<evidence type="ECO:0000256" key="6">
    <source>
        <dbReference type="ARBA" id="ARBA00023316"/>
    </source>
</evidence>
<dbReference type="GO" id="GO:0009252">
    <property type="term" value="P:peptidoglycan biosynthetic process"/>
    <property type="evidence" value="ECO:0007669"/>
    <property type="project" value="UniProtKB-UniRule"/>
</dbReference>
<evidence type="ECO:0000313" key="10">
    <source>
        <dbReference type="Proteomes" id="UP000267536"/>
    </source>
</evidence>
<dbReference type="GO" id="GO:0008932">
    <property type="term" value="F:lytic endotransglycosylase activity"/>
    <property type="evidence" value="ECO:0007669"/>
    <property type="project" value="UniProtKB-UniRule"/>
</dbReference>
<feature type="compositionally biased region" description="Basic and acidic residues" evidence="8">
    <location>
        <begin position="64"/>
        <end position="76"/>
    </location>
</feature>
<accession>A0A3N4GVI6</accession>
<evidence type="ECO:0000256" key="7">
    <source>
        <dbReference type="HAMAP-Rule" id="MF_02065"/>
    </source>
</evidence>
<feature type="site" description="Important for catalytic activity" evidence="7">
    <location>
        <position position="338"/>
    </location>
</feature>
<dbReference type="OrthoDB" id="9814591at2"/>
<proteinExistence type="inferred from homology"/>
<dbReference type="EC" id="4.2.2.29" evidence="7"/>
<sequence>MAPGALAGLAEPTLAVPEADTNLTDRADTESRCSDNRVDHDLTAPHDLIEPADDTILAPVSGDSRPDLDDHPERRPAAVARRRRRRIGMAVVAVVLLALVAGVGYWGADKAGLFDSRKDYSDAAGIADVLVHVPANASIKQIGRILVDDNVVGSVRAFVDAADGASLPSGYYKLRTQIPAREAVRMITDSDSTNRVGRIVVPPGTPLDTKRDTSGRLTPGIFATIADQTGVEINGQRLGVTEQQLSDAAATANITALGVPSWAQDSVTALNGDHRRIEGLIAPGTWEDIDPHDNATQILNALITKSALMYEGWGVVSKNKSGLSPYQTLVAASLLQGEVQPDDYPKVARVILNRLAKGQRLEFDSTANYTASVVDLNLHDDALKADTPWNTYVRKGLPPTPIGAVEEPSVEAMEQPADGNWLYFVTVDSKGTTLFTDDFDQHRRNIATACQNKFITCR</sequence>
<dbReference type="Pfam" id="PF02618">
    <property type="entry name" value="YceG"/>
    <property type="match status" value="1"/>
</dbReference>
<feature type="region of interest" description="Disordered" evidence="8">
    <location>
        <begin position="19"/>
        <end position="79"/>
    </location>
</feature>
<dbReference type="GO" id="GO:0071555">
    <property type="term" value="P:cell wall organization"/>
    <property type="evidence" value="ECO:0007669"/>
    <property type="project" value="UniProtKB-KW"/>
</dbReference>
<keyword evidence="1 7" id="KW-1003">Cell membrane</keyword>
<feature type="compositionally biased region" description="Basic and acidic residues" evidence="8">
    <location>
        <begin position="23"/>
        <end position="49"/>
    </location>
</feature>
<organism evidence="9 10">
    <name type="scientific">Gordonia oryzae</name>
    <dbReference type="NCBI Taxonomy" id="2487349"/>
    <lineage>
        <taxon>Bacteria</taxon>
        <taxon>Bacillati</taxon>
        <taxon>Actinomycetota</taxon>
        <taxon>Actinomycetes</taxon>
        <taxon>Mycobacteriales</taxon>
        <taxon>Gordoniaceae</taxon>
        <taxon>Gordonia</taxon>
    </lineage>
</organism>
<comment type="subcellular location">
    <subcellularLocation>
        <location evidence="7">Cell membrane</location>
        <topology evidence="7">Single-pass membrane protein</topology>
    </subcellularLocation>
</comment>
<comment type="similarity">
    <text evidence="7">Belongs to the transglycosylase MltG family.</text>
</comment>
<evidence type="ECO:0000256" key="1">
    <source>
        <dbReference type="ARBA" id="ARBA00022475"/>
    </source>
</evidence>
<keyword evidence="2 7" id="KW-0812">Transmembrane</keyword>
<dbReference type="InterPro" id="IPR003770">
    <property type="entry name" value="MLTG-like"/>
</dbReference>
<evidence type="ECO:0000256" key="8">
    <source>
        <dbReference type="SAM" id="MobiDB-lite"/>
    </source>
</evidence>
<gene>
    <name evidence="7 9" type="primary">mltG</name>
    <name evidence="9" type="ORF">EF294_00785</name>
</gene>
<dbReference type="GO" id="GO:0005886">
    <property type="term" value="C:plasma membrane"/>
    <property type="evidence" value="ECO:0007669"/>
    <property type="project" value="UniProtKB-SubCell"/>
</dbReference>
<dbReference type="PANTHER" id="PTHR30518">
    <property type="entry name" value="ENDOLYTIC MUREIN TRANSGLYCOSYLASE"/>
    <property type="match status" value="1"/>
</dbReference>
<dbReference type="NCBIfam" id="TIGR00247">
    <property type="entry name" value="endolytic transglycosylase MltG"/>
    <property type="match status" value="1"/>
</dbReference>
<dbReference type="PANTHER" id="PTHR30518:SF2">
    <property type="entry name" value="ENDOLYTIC MUREIN TRANSGLYCOSYLASE"/>
    <property type="match status" value="1"/>
</dbReference>
<dbReference type="HAMAP" id="MF_02065">
    <property type="entry name" value="MltG"/>
    <property type="match status" value="1"/>
</dbReference>
<comment type="catalytic activity">
    <reaction evidence="7">
        <text>a peptidoglycan chain = a peptidoglycan chain with N-acetyl-1,6-anhydromuramyl-[peptide] at the reducing end + a peptidoglycan chain with N-acetylglucosamine at the non-reducing end.</text>
        <dbReference type="EC" id="4.2.2.29"/>
    </reaction>
</comment>
<evidence type="ECO:0000256" key="5">
    <source>
        <dbReference type="ARBA" id="ARBA00023239"/>
    </source>
</evidence>